<protein>
    <submittedName>
        <fullName evidence="1">Uncharacterized protein</fullName>
    </submittedName>
</protein>
<comment type="caution">
    <text evidence="1">The sequence shown here is derived from an EMBL/GenBank/DDBJ whole genome shotgun (WGS) entry which is preliminary data.</text>
</comment>
<evidence type="ECO:0000313" key="1">
    <source>
        <dbReference type="EMBL" id="GAH09009.1"/>
    </source>
</evidence>
<proteinExistence type="predicted"/>
<feature type="non-terminal residue" evidence="1">
    <location>
        <position position="1"/>
    </location>
</feature>
<dbReference type="EMBL" id="BART01032255">
    <property type="protein sequence ID" value="GAH09009.1"/>
    <property type="molecule type" value="Genomic_DNA"/>
</dbReference>
<gene>
    <name evidence="1" type="ORF">S01H4_55805</name>
</gene>
<dbReference type="AlphaFoldDB" id="X1DVQ7"/>
<name>X1DVQ7_9ZZZZ</name>
<accession>X1DVQ7</accession>
<sequence length="75" mass="8631">VLGKRRKRLRSSYMSLMGQRFSRILRPKDEGAVFYELVSRGTSEQDFSNKVKADKETLRRKKSFDGKAATDCVLS</sequence>
<reference evidence="1" key="1">
    <citation type="journal article" date="2014" name="Front. Microbiol.">
        <title>High frequency of phylogenetically diverse reductive dehalogenase-homologous genes in deep subseafloor sedimentary metagenomes.</title>
        <authorList>
            <person name="Kawai M."/>
            <person name="Futagami T."/>
            <person name="Toyoda A."/>
            <person name="Takaki Y."/>
            <person name="Nishi S."/>
            <person name="Hori S."/>
            <person name="Arai W."/>
            <person name="Tsubouchi T."/>
            <person name="Morono Y."/>
            <person name="Uchiyama I."/>
            <person name="Ito T."/>
            <person name="Fujiyama A."/>
            <person name="Inagaki F."/>
            <person name="Takami H."/>
        </authorList>
    </citation>
    <scope>NUCLEOTIDE SEQUENCE</scope>
    <source>
        <strain evidence="1">Expedition CK06-06</strain>
    </source>
</reference>
<organism evidence="1">
    <name type="scientific">marine sediment metagenome</name>
    <dbReference type="NCBI Taxonomy" id="412755"/>
    <lineage>
        <taxon>unclassified sequences</taxon>
        <taxon>metagenomes</taxon>
        <taxon>ecological metagenomes</taxon>
    </lineage>
</organism>